<evidence type="ECO:0000256" key="1">
    <source>
        <dbReference type="SAM" id="MobiDB-lite"/>
    </source>
</evidence>
<sequence length="222" mass="24546">MTVKKIINSYQKQNQPKPQNHNHKLSPSDSSSSTSLSNSNNPSKKSNSNINIINQIYPASLPLYSTGTRFRSTDIDHLDSEDTSSFYSCSSTPPNQSINRLIEIRDQRIDHLETKICSIKSDLQNFAARLNSSSASSLLTSSNPTSPSIFKSQLASSNPRYGRHLREQSINQLGKTGGKNTSSCPLRMAYNRTGRKEAQDTCVLVAGKEMEVITPEVHKALD</sequence>
<protein>
    <submittedName>
        <fullName evidence="2">Uncharacterized protein</fullName>
    </submittedName>
</protein>
<accession>A0AAV0AMX2</accession>
<feature type="region of interest" description="Disordered" evidence="1">
    <location>
        <begin position="1"/>
        <end position="49"/>
    </location>
</feature>
<reference evidence="2" key="1">
    <citation type="submission" date="2022-06" db="EMBL/GenBank/DDBJ databases">
        <authorList>
            <consortium name="SYNGENTA / RWTH Aachen University"/>
        </authorList>
    </citation>
    <scope>NUCLEOTIDE SEQUENCE</scope>
</reference>
<name>A0AAV0AMX2_PHAPC</name>
<dbReference type="EMBL" id="CALTRL010000966">
    <property type="protein sequence ID" value="CAH7670267.1"/>
    <property type="molecule type" value="Genomic_DNA"/>
</dbReference>
<evidence type="ECO:0000313" key="2">
    <source>
        <dbReference type="EMBL" id="CAH7670267.1"/>
    </source>
</evidence>
<proteinExistence type="predicted"/>
<keyword evidence="3" id="KW-1185">Reference proteome</keyword>
<comment type="caution">
    <text evidence="2">The sequence shown here is derived from an EMBL/GenBank/DDBJ whole genome shotgun (WGS) entry which is preliminary data.</text>
</comment>
<gene>
    <name evidence="2" type="ORF">PPACK8108_LOCUS4982</name>
</gene>
<organism evidence="2 3">
    <name type="scientific">Phakopsora pachyrhizi</name>
    <name type="common">Asian soybean rust disease fungus</name>
    <dbReference type="NCBI Taxonomy" id="170000"/>
    <lineage>
        <taxon>Eukaryota</taxon>
        <taxon>Fungi</taxon>
        <taxon>Dikarya</taxon>
        <taxon>Basidiomycota</taxon>
        <taxon>Pucciniomycotina</taxon>
        <taxon>Pucciniomycetes</taxon>
        <taxon>Pucciniales</taxon>
        <taxon>Phakopsoraceae</taxon>
        <taxon>Phakopsora</taxon>
    </lineage>
</organism>
<dbReference type="Proteomes" id="UP001153365">
    <property type="component" value="Unassembled WGS sequence"/>
</dbReference>
<evidence type="ECO:0000313" key="3">
    <source>
        <dbReference type="Proteomes" id="UP001153365"/>
    </source>
</evidence>
<dbReference type="AlphaFoldDB" id="A0AAV0AMX2"/>
<feature type="compositionally biased region" description="Low complexity" evidence="1">
    <location>
        <begin position="11"/>
        <end position="49"/>
    </location>
</feature>